<gene>
    <name evidence="1" type="ORF">GCM10023187_57430</name>
</gene>
<proteinExistence type="predicted"/>
<organism evidence="1 2">
    <name type="scientific">Nibrella viscosa</name>
    <dbReference type="NCBI Taxonomy" id="1084524"/>
    <lineage>
        <taxon>Bacteria</taxon>
        <taxon>Pseudomonadati</taxon>
        <taxon>Bacteroidota</taxon>
        <taxon>Cytophagia</taxon>
        <taxon>Cytophagales</taxon>
        <taxon>Spirosomataceae</taxon>
        <taxon>Nibrella</taxon>
    </lineage>
</organism>
<dbReference type="EMBL" id="BAABHB010000028">
    <property type="protein sequence ID" value="GAA4421511.1"/>
    <property type="molecule type" value="Genomic_DNA"/>
</dbReference>
<dbReference type="RefSeq" id="WP_345271589.1">
    <property type="nucleotide sequence ID" value="NZ_BAABHB010000028.1"/>
</dbReference>
<keyword evidence="2" id="KW-1185">Reference proteome</keyword>
<accession>A0ABP8L392</accession>
<comment type="caution">
    <text evidence="1">The sequence shown here is derived from an EMBL/GenBank/DDBJ whole genome shotgun (WGS) entry which is preliminary data.</text>
</comment>
<name>A0ABP8L392_9BACT</name>
<dbReference type="Proteomes" id="UP001500936">
    <property type="component" value="Unassembled WGS sequence"/>
</dbReference>
<protein>
    <submittedName>
        <fullName evidence="1">Uncharacterized protein</fullName>
    </submittedName>
</protein>
<sequence>MPRFLYRLLVAGYAHQNEPTRTRNGLLVWLDTQTGEGRDFPVTE</sequence>
<evidence type="ECO:0000313" key="1">
    <source>
        <dbReference type="EMBL" id="GAA4421511.1"/>
    </source>
</evidence>
<evidence type="ECO:0000313" key="2">
    <source>
        <dbReference type="Proteomes" id="UP001500936"/>
    </source>
</evidence>
<reference evidence="2" key="1">
    <citation type="journal article" date="2019" name="Int. J. Syst. Evol. Microbiol.">
        <title>The Global Catalogue of Microorganisms (GCM) 10K type strain sequencing project: providing services to taxonomists for standard genome sequencing and annotation.</title>
        <authorList>
            <consortium name="The Broad Institute Genomics Platform"/>
            <consortium name="The Broad Institute Genome Sequencing Center for Infectious Disease"/>
            <person name="Wu L."/>
            <person name="Ma J."/>
        </authorList>
    </citation>
    <scope>NUCLEOTIDE SEQUENCE [LARGE SCALE GENOMIC DNA]</scope>
    <source>
        <strain evidence="2">JCM 17925</strain>
    </source>
</reference>